<evidence type="ECO:0000256" key="1">
    <source>
        <dbReference type="SAM" id="MobiDB-lite"/>
    </source>
</evidence>
<sequence length="430" mass="46229">MKLSVSFLLFVAVFQLGSSNVISKSGTQEQLLSDANAVQNGSDVIMAKPGALDVISADGKEFVFEVCSMKCISDFLACYEPESSDQNVMEDSCDTKYGFYISDLGNKISFMKSISRGSPGTDKSDQYFVVKMNNGATSVSSSKGEIAKTTTYAPKVGNGIVKLNIVNASSECSVSIKNAIIKHETTAPPTTTTLGQLGRTSSGKNAASTAESGSFFADNWWIFLILGIILNAIGILIGIGVGVYCYLRRKKNAQKPVLIRRRKLQGIKSPVILQASTEKQNGRTESAQKGRSGKRKIHAIIKPETLTASPTTLEQLDRTSSGENGHTSAAATDEPGSFFADYWRIFSVLGLIIIAVGVGVGKSPVVLQPSAETQNGKPYTRVFKQLDQIDPREKAPQQNVSPETCVPGATESDIVMVPHRALQVSLFYVD</sequence>
<feature type="region of interest" description="Disordered" evidence="1">
    <location>
        <begin position="311"/>
        <end position="331"/>
    </location>
</feature>
<dbReference type="Proteomes" id="UP000887578">
    <property type="component" value="Unplaced"/>
</dbReference>
<keyword evidence="2" id="KW-1133">Transmembrane helix</keyword>
<keyword evidence="4" id="KW-1185">Reference proteome</keyword>
<accession>A0A914R8R7</accession>
<name>A0A914R8R7_9BILA</name>
<evidence type="ECO:0000256" key="3">
    <source>
        <dbReference type="SAM" id="SignalP"/>
    </source>
</evidence>
<evidence type="ECO:0000256" key="2">
    <source>
        <dbReference type="SAM" id="Phobius"/>
    </source>
</evidence>
<dbReference type="AlphaFoldDB" id="A0A914R8R7"/>
<keyword evidence="3" id="KW-0732">Signal</keyword>
<evidence type="ECO:0000313" key="5">
    <source>
        <dbReference type="WBParaSite" id="PDA_v2.g7992.t1"/>
    </source>
</evidence>
<organism evidence="4 5">
    <name type="scientific">Panagrolaimus davidi</name>
    <dbReference type="NCBI Taxonomy" id="227884"/>
    <lineage>
        <taxon>Eukaryota</taxon>
        <taxon>Metazoa</taxon>
        <taxon>Ecdysozoa</taxon>
        <taxon>Nematoda</taxon>
        <taxon>Chromadorea</taxon>
        <taxon>Rhabditida</taxon>
        <taxon>Tylenchina</taxon>
        <taxon>Panagrolaimomorpha</taxon>
        <taxon>Panagrolaimoidea</taxon>
        <taxon>Panagrolaimidae</taxon>
        <taxon>Panagrolaimus</taxon>
    </lineage>
</organism>
<feature type="region of interest" description="Disordered" evidence="1">
    <location>
        <begin position="275"/>
        <end position="295"/>
    </location>
</feature>
<keyword evidence="2" id="KW-0812">Transmembrane</keyword>
<proteinExistence type="predicted"/>
<feature type="transmembrane region" description="Helical" evidence="2">
    <location>
        <begin position="220"/>
        <end position="247"/>
    </location>
</feature>
<feature type="transmembrane region" description="Helical" evidence="2">
    <location>
        <begin position="342"/>
        <end position="361"/>
    </location>
</feature>
<feature type="compositionally biased region" description="Polar residues" evidence="1">
    <location>
        <begin position="311"/>
        <end position="330"/>
    </location>
</feature>
<evidence type="ECO:0000313" key="4">
    <source>
        <dbReference type="Proteomes" id="UP000887578"/>
    </source>
</evidence>
<dbReference type="WBParaSite" id="PDA_v2.g7992.t1">
    <property type="protein sequence ID" value="PDA_v2.g7992.t1"/>
    <property type="gene ID" value="PDA_v2.g7992"/>
</dbReference>
<protein>
    <submittedName>
        <fullName evidence="5">Uncharacterized protein</fullName>
    </submittedName>
</protein>
<keyword evidence="2" id="KW-0472">Membrane</keyword>
<reference evidence="5" key="1">
    <citation type="submission" date="2022-11" db="UniProtKB">
        <authorList>
            <consortium name="WormBaseParasite"/>
        </authorList>
    </citation>
    <scope>IDENTIFICATION</scope>
</reference>
<feature type="chain" id="PRO_5037782623" evidence="3">
    <location>
        <begin position="20"/>
        <end position="430"/>
    </location>
</feature>
<feature type="signal peptide" evidence="3">
    <location>
        <begin position="1"/>
        <end position="19"/>
    </location>
</feature>